<gene>
    <name evidence="2" type="ORF">FMM05_16325</name>
</gene>
<dbReference type="CDD" id="cd01741">
    <property type="entry name" value="GATase1_1"/>
    <property type="match status" value="1"/>
</dbReference>
<dbReference type="Proteomes" id="UP000320643">
    <property type="component" value="Unassembled WGS sequence"/>
</dbReference>
<dbReference type="RefSeq" id="WP_143374469.1">
    <property type="nucleotide sequence ID" value="NZ_VJVZ01000011.1"/>
</dbReference>
<dbReference type="PANTHER" id="PTHR42695">
    <property type="entry name" value="GLUTAMINE AMIDOTRANSFERASE YLR126C-RELATED"/>
    <property type="match status" value="1"/>
</dbReference>
<reference evidence="2 3" key="1">
    <citation type="submission" date="2019-07" db="EMBL/GenBank/DDBJ databases">
        <title>Flavobacterium sp. nov., isolated from glacier ice.</title>
        <authorList>
            <person name="Liu Q."/>
            <person name="Xin Y.-H."/>
        </authorList>
    </citation>
    <scope>NUCLEOTIDE SEQUENCE [LARGE SCALE GENOMIC DNA]</scope>
    <source>
        <strain evidence="2 3">ZT4R6</strain>
    </source>
</reference>
<dbReference type="SUPFAM" id="SSF52317">
    <property type="entry name" value="Class I glutamine amidotransferase-like"/>
    <property type="match status" value="1"/>
</dbReference>
<dbReference type="InterPro" id="IPR044992">
    <property type="entry name" value="ChyE-like"/>
</dbReference>
<dbReference type="InterPro" id="IPR017926">
    <property type="entry name" value="GATASE"/>
</dbReference>
<evidence type="ECO:0000313" key="3">
    <source>
        <dbReference type="Proteomes" id="UP000320643"/>
    </source>
</evidence>
<dbReference type="OrthoDB" id="9807137at2"/>
<keyword evidence="3" id="KW-1185">Reference proteome</keyword>
<dbReference type="EMBL" id="VJVZ01000011">
    <property type="protein sequence ID" value="TRW22820.1"/>
    <property type="molecule type" value="Genomic_DNA"/>
</dbReference>
<feature type="domain" description="Glutamine amidotransferase" evidence="1">
    <location>
        <begin position="37"/>
        <end position="187"/>
    </location>
</feature>
<evidence type="ECO:0000259" key="1">
    <source>
        <dbReference type="Pfam" id="PF00117"/>
    </source>
</evidence>
<dbReference type="InterPro" id="IPR029062">
    <property type="entry name" value="Class_I_gatase-like"/>
</dbReference>
<dbReference type="GO" id="GO:0005829">
    <property type="term" value="C:cytosol"/>
    <property type="evidence" value="ECO:0007669"/>
    <property type="project" value="TreeGrafter"/>
</dbReference>
<evidence type="ECO:0000313" key="2">
    <source>
        <dbReference type="EMBL" id="TRW22820.1"/>
    </source>
</evidence>
<dbReference type="AlphaFoldDB" id="A0A552UXD6"/>
<dbReference type="PANTHER" id="PTHR42695:SF5">
    <property type="entry name" value="GLUTAMINE AMIDOTRANSFERASE YLR126C-RELATED"/>
    <property type="match status" value="1"/>
</dbReference>
<dbReference type="Gene3D" id="3.40.50.880">
    <property type="match status" value="1"/>
</dbReference>
<protein>
    <submittedName>
        <fullName evidence="2">Type 1 glutamine amidotransferase</fullName>
    </submittedName>
</protein>
<dbReference type="GO" id="GO:0016740">
    <property type="term" value="F:transferase activity"/>
    <property type="evidence" value="ECO:0007669"/>
    <property type="project" value="UniProtKB-KW"/>
</dbReference>
<dbReference type="Pfam" id="PF00117">
    <property type="entry name" value="GATase"/>
    <property type="match status" value="1"/>
</dbReference>
<keyword evidence="2" id="KW-0808">Transferase</keyword>
<organism evidence="2 3">
    <name type="scientific">Flavobacterium zepuense</name>
    <dbReference type="NCBI Taxonomy" id="2593302"/>
    <lineage>
        <taxon>Bacteria</taxon>
        <taxon>Pseudomonadati</taxon>
        <taxon>Bacteroidota</taxon>
        <taxon>Flavobacteriia</taxon>
        <taxon>Flavobacteriales</taxon>
        <taxon>Flavobacteriaceae</taxon>
        <taxon>Flavobacterium</taxon>
    </lineage>
</organism>
<proteinExistence type="predicted"/>
<keyword evidence="2" id="KW-0315">Glutamine amidotransferase</keyword>
<dbReference type="PROSITE" id="PS51273">
    <property type="entry name" value="GATASE_TYPE_1"/>
    <property type="match status" value="1"/>
</dbReference>
<sequence length="232" mass="26013">MKSLRIHYLQHVSFEGPGCISEWALSNNHELTNTRLYNDEAFPAIDAIDWLIIMGGPMSANDGDTINWINSEKEFISSAIQAGKTVIGVCLGSQLIASVLGAEVYQNKHREIGWFPIYGPDNEINLLFDETVPKEVFHWHGETFSLPEGTQLLAFSEACKNQAYLYGDRVLGLQFHLEVTKESLAQMITFGKEELDGAKYTQPADFILAQENLIAGNNALMYRILNHFASKQ</sequence>
<comment type="caution">
    <text evidence="2">The sequence shown here is derived from an EMBL/GenBank/DDBJ whole genome shotgun (WGS) entry which is preliminary data.</text>
</comment>
<accession>A0A552UXD6</accession>
<dbReference type="FunFam" id="3.40.50.880:FF:000033">
    <property type="entry name" value="Glutamine amidotransferase class-I"/>
    <property type="match status" value="1"/>
</dbReference>
<name>A0A552UXD6_9FLAO</name>